<proteinExistence type="predicted"/>
<keyword evidence="2" id="KW-0964">Secreted</keyword>
<dbReference type="InterPro" id="IPR001073">
    <property type="entry name" value="C1q_dom"/>
</dbReference>
<dbReference type="PANTHER" id="PTHR22923">
    <property type="entry name" value="CEREBELLIN-RELATED"/>
    <property type="match status" value="1"/>
</dbReference>
<evidence type="ECO:0000256" key="1">
    <source>
        <dbReference type="ARBA" id="ARBA00004613"/>
    </source>
</evidence>
<comment type="subcellular location">
    <subcellularLocation>
        <location evidence="1">Secreted</location>
    </subcellularLocation>
</comment>
<dbReference type="PRINTS" id="PR00007">
    <property type="entry name" value="COMPLEMNTC1Q"/>
</dbReference>
<dbReference type="RefSeq" id="XP_006813255.1">
    <property type="nucleotide sequence ID" value="XM_006813192.1"/>
</dbReference>
<dbReference type="InterPro" id="IPR008983">
    <property type="entry name" value="Tumour_necrosis_fac-like_dom"/>
</dbReference>
<dbReference type="PROSITE" id="PS50871">
    <property type="entry name" value="C1Q"/>
    <property type="match status" value="1"/>
</dbReference>
<evidence type="ECO:0000313" key="5">
    <source>
        <dbReference type="Proteomes" id="UP000694865"/>
    </source>
</evidence>
<keyword evidence="5" id="KW-1185">Reference proteome</keyword>
<reference evidence="6" key="1">
    <citation type="submission" date="2025-08" db="UniProtKB">
        <authorList>
            <consortium name="RefSeq"/>
        </authorList>
    </citation>
    <scope>IDENTIFICATION</scope>
    <source>
        <tissue evidence="6">Testes</tissue>
    </source>
</reference>
<dbReference type="SMART" id="SM00110">
    <property type="entry name" value="C1Q"/>
    <property type="match status" value="1"/>
</dbReference>
<organism evidence="5 6">
    <name type="scientific">Saccoglossus kowalevskii</name>
    <name type="common">Acorn worm</name>
    <dbReference type="NCBI Taxonomy" id="10224"/>
    <lineage>
        <taxon>Eukaryota</taxon>
        <taxon>Metazoa</taxon>
        <taxon>Hemichordata</taxon>
        <taxon>Enteropneusta</taxon>
        <taxon>Harrimaniidae</taxon>
        <taxon>Saccoglossus</taxon>
    </lineage>
</organism>
<keyword evidence="3" id="KW-0732">Signal</keyword>
<evidence type="ECO:0000256" key="2">
    <source>
        <dbReference type="ARBA" id="ARBA00022525"/>
    </source>
</evidence>
<evidence type="ECO:0000256" key="3">
    <source>
        <dbReference type="ARBA" id="ARBA00022729"/>
    </source>
</evidence>
<feature type="domain" description="C1q" evidence="4">
    <location>
        <begin position="35"/>
        <end position="172"/>
    </location>
</feature>
<accession>A0ABM0LZR4</accession>
<dbReference type="Pfam" id="PF00386">
    <property type="entry name" value="C1q"/>
    <property type="match status" value="1"/>
</dbReference>
<dbReference type="SUPFAM" id="SSF49842">
    <property type="entry name" value="TNF-like"/>
    <property type="match status" value="1"/>
</dbReference>
<dbReference type="GeneID" id="102802000"/>
<protein>
    <submittedName>
        <fullName evidence="6">Complement C1q tumor necrosis factor-related protein 4-like</fullName>
    </submittedName>
</protein>
<name>A0ABM0LZR4_SACKO</name>
<gene>
    <name evidence="6" type="primary">LOC102802000</name>
</gene>
<evidence type="ECO:0000259" key="4">
    <source>
        <dbReference type="PROSITE" id="PS50871"/>
    </source>
</evidence>
<dbReference type="PANTHER" id="PTHR22923:SF62">
    <property type="entry name" value="CVP18"/>
    <property type="match status" value="1"/>
</dbReference>
<sequence>MSMLLDLTKVSNIYITTRIINTDDPININVTGPDLVKRKCAFSAARSTVMLGSLESQVITYDKLMANKGKSFDRNTGIFTAQTPGIYYFSFNVRSYDGKHIGITLMKNEETTTAIATDAGDRKVAQSQSIMLQLEVGDRVWLQLGPHKEYAIYSNSFNYVTFNGFLIYANFR</sequence>
<evidence type="ECO:0000313" key="6">
    <source>
        <dbReference type="RefSeq" id="XP_006813255.1"/>
    </source>
</evidence>
<dbReference type="Proteomes" id="UP000694865">
    <property type="component" value="Unplaced"/>
</dbReference>
<dbReference type="InterPro" id="IPR050822">
    <property type="entry name" value="Cerebellin_Synaptic_Org"/>
</dbReference>
<dbReference type="Gene3D" id="2.60.120.40">
    <property type="match status" value="1"/>
</dbReference>